<feature type="transmembrane region" description="Helical" evidence="1">
    <location>
        <begin position="33"/>
        <end position="50"/>
    </location>
</feature>
<keyword evidence="1" id="KW-1133">Transmembrane helix</keyword>
<evidence type="ECO:0008006" key="4">
    <source>
        <dbReference type="Google" id="ProtNLM"/>
    </source>
</evidence>
<dbReference type="EMBL" id="CBTK010000304">
    <property type="protein sequence ID" value="CDH47622.1"/>
    <property type="molecule type" value="Genomic_DNA"/>
</dbReference>
<comment type="caution">
    <text evidence="2">The sequence shown here is derived from an EMBL/GenBank/DDBJ whole genome shotgun (WGS) entry which is preliminary data.</text>
</comment>
<dbReference type="Pfam" id="PF09842">
    <property type="entry name" value="DUF2069"/>
    <property type="match status" value="1"/>
</dbReference>
<evidence type="ECO:0000313" key="3">
    <source>
        <dbReference type="Proteomes" id="UP000019184"/>
    </source>
</evidence>
<keyword evidence="1" id="KW-0812">Transmembrane</keyword>
<feature type="transmembrane region" description="Helical" evidence="1">
    <location>
        <begin position="62"/>
        <end position="81"/>
    </location>
</feature>
<keyword evidence="1" id="KW-0472">Membrane</keyword>
<accession>A0A7U7J4T0</accession>
<sequence>MNRVWQKVTLISYFGLLWLLLFWFAWLEPLDRMPVALVLILLVGPLLFPLRGLLYGRPYTHAWTSFLALFYFAVGIFYAAGPMARPWLAWLDIGFSGLLFLGTVLYVRTGALRYAPTISLDSDTPIVR</sequence>
<organism evidence="2 3">
    <name type="scientific">Candidatus Contendobacter odensis Run_B_J11</name>
    <dbReference type="NCBI Taxonomy" id="1400861"/>
    <lineage>
        <taxon>Bacteria</taxon>
        <taxon>Pseudomonadati</taxon>
        <taxon>Pseudomonadota</taxon>
        <taxon>Gammaproteobacteria</taxon>
        <taxon>Candidatus Competibacteraceae</taxon>
        <taxon>Candidatus Contendibacter</taxon>
    </lineage>
</organism>
<name>A0A7U7J4T0_9GAMM</name>
<dbReference type="InterPro" id="IPR018643">
    <property type="entry name" value="DUF2069_membrane"/>
</dbReference>
<evidence type="ECO:0000313" key="2">
    <source>
        <dbReference type="EMBL" id="CDH47622.1"/>
    </source>
</evidence>
<dbReference type="AlphaFoldDB" id="A0A7U7J4T0"/>
<dbReference type="Proteomes" id="UP000019184">
    <property type="component" value="Unassembled WGS sequence"/>
</dbReference>
<keyword evidence="3" id="KW-1185">Reference proteome</keyword>
<protein>
    <recommendedName>
        <fullName evidence="4">DUF2069 domain-containing protein</fullName>
    </recommendedName>
</protein>
<feature type="transmembrane region" description="Helical" evidence="1">
    <location>
        <begin position="87"/>
        <end position="107"/>
    </location>
</feature>
<feature type="transmembrane region" description="Helical" evidence="1">
    <location>
        <begin position="7"/>
        <end position="27"/>
    </location>
</feature>
<reference evidence="2 3" key="1">
    <citation type="journal article" date="2014" name="ISME J.">
        <title>Candidatus Competibacter-lineage genomes retrieved from metagenomes reveal functional metabolic diversity.</title>
        <authorList>
            <person name="McIlroy S.J."/>
            <person name="Albertsen M."/>
            <person name="Andresen E.K."/>
            <person name="Saunders A.M."/>
            <person name="Kristiansen R."/>
            <person name="Stokholm-Bjerregaard M."/>
            <person name="Nielsen K.L."/>
            <person name="Nielsen P.H."/>
        </authorList>
    </citation>
    <scope>NUCLEOTIDE SEQUENCE [LARGE SCALE GENOMIC DNA]</scope>
    <source>
        <strain evidence="2 3">Run_B_J11</strain>
    </source>
</reference>
<gene>
    <name evidence="2" type="ORF">BN874_850040</name>
</gene>
<proteinExistence type="predicted"/>
<dbReference type="RefSeq" id="WP_081756577.1">
    <property type="nucleotide sequence ID" value="NZ_CBTK010000304.1"/>
</dbReference>
<dbReference type="OrthoDB" id="5569826at2"/>
<evidence type="ECO:0000256" key="1">
    <source>
        <dbReference type="SAM" id="Phobius"/>
    </source>
</evidence>